<dbReference type="Pfam" id="PF01730">
    <property type="entry name" value="UreF"/>
    <property type="match status" value="1"/>
</dbReference>
<dbReference type="PANTHER" id="PTHR33620:SF1">
    <property type="entry name" value="UREASE ACCESSORY PROTEIN F"/>
    <property type="match status" value="1"/>
</dbReference>
<dbReference type="AlphaFoldDB" id="S8CIR5"/>
<gene>
    <name evidence="4" type="ORF">M569_08150</name>
</gene>
<dbReference type="PANTHER" id="PTHR33620">
    <property type="entry name" value="UREASE ACCESSORY PROTEIN F"/>
    <property type="match status" value="1"/>
</dbReference>
<comment type="caution">
    <text evidence="4">The sequence shown here is derived from an EMBL/GenBank/DDBJ whole genome shotgun (WGS) entry which is preliminary data.</text>
</comment>
<evidence type="ECO:0000256" key="2">
    <source>
        <dbReference type="ARBA" id="ARBA00023186"/>
    </source>
</evidence>
<dbReference type="PIRSF" id="PIRSF009467">
    <property type="entry name" value="Ureas_acces_UreF"/>
    <property type="match status" value="1"/>
</dbReference>
<evidence type="ECO:0000313" key="4">
    <source>
        <dbReference type="EMBL" id="EPS66625.1"/>
    </source>
</evidence>
<organism evidence="4 5">
    <name type="scientific">Genlisea aurea</name>
    <dbReference type="NCBI Taxonomy" id="192259"/>
    <lineage>
        <taxon>Eukaryota</taxon>
        <taxon>Viridiplantae</taxon>
        <taxon>Streptophyta</taxon>
        <taxon>Embryophyta</taxon>
        <taxon>Tracheophyta</taxon>
        <taxon>Spermatophyta</taxon>
        <taxon>Magnoliopsida</taxon>
        <taxon>eudicotyledons</taxon>
        <taxon>Gunneridae</taxon>
        <taxon>Pentapetalae</taxon>
        <taxon>asterids</taxon>
        <taxon>lamiids</taxon>
        <taxon>Lamiales</taxon>
        <taxon>Lentibulariaceae</taxon>
        <taxon>Genlisea</taxon>
    </lineage>
</organism>
<sequence>SSSSSRRQWSQWQLIDSILPTGGFAHSFGLEAAIQTGTIAAGSEEQLQTYIAHVLDNTGSLLLPFVRRASLSPDAETLRKLNATLDAAITNETARRASASQGSALLRVAAAVFAEIPSLRSMRNASSSSSSRCHYAPVFGVVFGLLGFDPETAQRAFVFVSMRDLISAATRLGLVGPMGAAVLQHRICGVGEELVGKWKDREVEEACQTCPVLDIVQGCHGYLFSRLFMS</sequence>
<evidence type="ECO:0000313" key="5">
    <source>
        <dbReference type="Proteomes" id="UP000015453"/>
    </source>
</evidence>
<feature type="non-terminal residue" evidence="4">
    <location>
        <position position="1"/>
    </location>
</feature>
<dbReference type="Proteomes" id="UP000015453">
    <property type="component" value="Unassembled WGS sequence"/>
</dbReference>
<protein>
    <recommendedName>
        <fullName evidence="6">Urease accessory protein F</fullName>
    </recommendedName>
</protein>
<proteinExistence type="inferred from homology"/>
<dbReference type="HAMAP" id="MF_01385">
    <property type="entry name" value="UreF"/>
    <property type="match status" value="1"/>
</dbReference>
<evidence type="ECO:0008006" key="6">
    <source>
        <dbReference type="Google" id="ProtNLM"/>
    </source>
</evidence>
<keyword evidence="2" id="KW-0143">Chaperone</keyword>
<dbReference type="Gene3D" id="1.10.4190.10">
    <property type="entry name" value="Urease accessory protein UreF"/>
    <property type="match status" value="1"/>
</dbReference>
<dbReference type="EMBL" id="AUSU01003576">
    <property type="protein sequence ID" value="EPS66625.1"/>
    <property type="molecule type" value="Genomic_DNA"/>
</dbReference>
<keyword evidence="1" id="KW-0996">Nickel insertion</keyword>
<dbReference type="GO" id="GO:0016151">
    <property type="term" value="F:nickel cation binding"/>
    <property type="evidence" value="ECO:0007669"/>
    <property type="project" value="InterPro"/>
</dbReference>
<name>S8CIR5_9LAMI</name>
<keyword evidence="5" id="KW-1185">Reference proteome</keyword>
<reference evidence="4 5" key="1">
    <citation type="journal article" date="2013" name="BMC Genomics">
        <title>The miniature genome of a carnivorous plant Genlisea aurea contains a low number of genes and short non-coding sequences.</title>
        <authorList>
            <person name="Leushkin E.V."/>
            <person name="Sutormin R.A."/>
            <person name="Nabieva E.R."/>
            <person name="Penin A.A."/>
            <person name="Kondrashov A.S."/>
            <person name="Logacheva M.D."/>
        </authorList>
    </citation>
    <scope>NUCLEOTIDE SEQUENCE [LARGE SCALE GENOMIC DNA]</scope>
</reference>
<dbReference type="OrthoDB" id="2550922at2759"/>
<accession>S8CIR5</accession>
<comment type="similarity">
    <text evidence="3">Belongs to the UreF family.</text>
</comment>
<evidence type="ECO:0000256" key="1">
    <source>
        <dbReference type="ARBA" id="ARBA00022988"/>
    </source>
</evidence>
<evidence type="ECO:0000256" key="3">
    <source>
        <dbReference type="ARBA" id="ARBA00046339"/>
    </source>
</evidence>
<dbReference type="InterPro" id="IPR002639">
    <property type="entry name" value="UreF"/>
</dbReference>
<dbReference type="InterPro" id="IPR038277">
    <property type="entry name" value="UreF_sf"/>
</dbReference>